<protein>
    <recommendedName>
        <fullName evidence="10">Phosphodiesterase</fullName>
        <ecNumber evidence="10">3.1.4.-</ecNumber>
    </recommendedName>
</protein>
<dbReference type="GO" id="GO:0016020">
    <property type="term" value="C:membrane"/>
    <property type="evidence" value="ECO:0007669"/>
    <property type="project" value="UniProtKB-SubCell"/>
</dbReference>
<keyword evidence="2 12" id="KW-0812">Transmembrane</keyword>
<dbReference type="PRINTS" id="PR00387">
    <property type="entry name" value="PDIESTERASE1"/>
</dbReference>
<feature type="compositionally biased region" description="Pro residues" evidence="11">
    <location>
        <begin position="1"/>
        <end position="10"/>
    </location>
</feature>
<feature type="region of interest" description="Disordered" evidence="11">
    <location>
        <begin position="1109"/>
        <end position="1131"/>
    </location>
</feature>
<evidence type="ECO:0000256" key="1">
    <source>
        <dbReference type="ARBA" id="ARBA00004370"/>
    </source>
</evidence>
<dbReference type="EC" id="3.1.4.-" evidence="10"/>
<feature type="compositionally biased region" description="Basic and acidic residues" evidence="11">
    <location>
        <begin position="612"/>
        <end position="627"/>
    </location>
</feature>
<dbReference type="GO" id="GO:0004114">
    <property type="term" value="F:3',5'-cyclic-nucleotide phosphodiesterase activity"/>
    <property type="evidence" value="ECO:0007669"/>
    <property type="project" value="InterPro"/>
</dbReference>
<feature type="binding site" evidence="8">
    <location>
        <position position="934"/>
    </location>
    <ligand>
        <name>AMP</name>
        <dbReference type="ChEBI" id="CHEBI:456215"/>
    </ligand>
</feature>
<dbReference type="InterPro" id="IPR023174">
    <property type="entry name" value="PDEase_CS"/>
</dbReference>
<evidence type="ECO:0000256" key="9">
    <source>
        <dbReference type="PIRSR" id="PIRSR623088-3"/>
    </source>
</evidence>
<feature type="domain" description="PDEase" evidence="13">
    <location>
        <begin position="704"/>
        <end position="1031"/>
    </location>
</feature>
<keyword evidence="5 12" id="KW-1133">Transmembrane helix</keyword>
<dbReference type="PANTHER" id="PTHR11347">
    <property type="entry name" value="CYCLIC NUCLEOTIDE PHOSPHODIESTERASE"/>
    <property type="match status" value="1"/>
</dbReference>
<evidence type="ECO:0000256" key="11">
    <source>
        <dbReference type="SAM" id="MobiDB-lite"/>
    </source>
</evidence>
<feature type="binding site" evidence="9">
    <location>
        <position position="820"/>
    </location>
    <ligand>
        <name>Zn(2+)</name>
        <dbReference type="ChEBI" id="CHEBI:29105"/>
        <label>1</label>
    </ligand>
</feature>
<evidence type="ECO:0000256" key="7">
    <source>
        <dbReference type="PIRSR" id="PIRSR623088-1"/>
    </source>
</evidence>
<keyword evidence="4 10" id="KW-0378">Hydrolase</keyword>
<dbReference type="SMART" id="SM00471">
    <property type="entry name" value="HDc"/>
    <property type="match status" value="1"/>
</dbReference>
<feature type="compositionally biased region" description="Low complexity" evidence="11">
    <location>
        <begin position="570"/>
        <end position="585"/>
    </location>
</feature>
<dbReference type="GO" id="GO:0007165">
    <property type="term" value="P:signal transduction"/>
    <property type="evidence" value="ECO:0007669"/>
    <property type="project" value="InterPro"/>
</dbReference>
<feature type="binding site" evidence="8">
    <location>
        <begin position="779"/>
        <end position="783"/>
    </location>
    <ligand>
        <name>AMP</name>
        <dbReference type="ChEBI" id="CHEBI:456215"/>
    </ligand>
</feature>
<sequence length="1194" mass="130407">MVELPPPPIPPRHDGNGHNPQAAVELLADVITTSTDSSNNNRPSALARRATAPNLVIGYLVPELDSYYTPLSDLFQLVIDDLQAQGVLPGVNVSVVPKITGDKRATVLTDVVEFGNQQIAGLIGVGGMYPVDAIVTASTLHLPFCEAAANDSALVSPASYPSLFRTVPDIDQWASAAVAILQTQGWSHYAALFDIDQPPSTSHLSQLSTLPPAFLTAIPLNPTPADYTDALLRVQKTQLAVIVPLGMTSASYVWITLDDAYEQALAVTALTGESDLLRGSLVVTTIAGQGPAYANLLSRWDTSEFRAKYPLLANVTIPPPDNYLYMHTCLELFLRGYNNLISNNITSFPNPNPLMVPGAATAGDPDSIPWQFNLPDVMTVTGLVYYAGSTTRVGTYVFNYVSNGALVEFATYINATLNVTAPVAWFGGTKPPEFVTASAPPETSKYWITKVVVPIVVVATVIIICVLLLLLRQHWKRQQEIGPAPKQLLPLMTVDIKSPAEKAMEILNQVKASSGRQTRRLSHYEIDFIIEVLGSGAMGFTPDIAALEDGHGERVDNETRAWVMDLLAATPTTHPSTSTAPSATPGLGRQGSDGVPAAPTPPDMRRTSRSALAERDKRASFDQDRGRRSIPEGVNILNLRGPRDIEEVMTVPSMQRRRGSASAPFRTPPLIESSSEANQEVGLAGSWANGRILGEDDAILKDLGSLDQVKITDYLTVWYHSWNFDMFHFTEMTNGHPLLYSGLYLLQTTETLGQLQLDIEKFKRWLLLMEAEYHPHPYHNATHAADVLHGLNYLLLEDPTGMYYTPLEMLALVLSAIGHDIDHPGYNNAFLVKSHHPWAILYCDTSVLELHHCAHLFNKTLNSPWNIFADLGADEYDEVRKLVIKLILATDMSKHFEYINKFKSRMSAGTINGTNDLSPENRLAIAEMAIKCADLCNPSKTFPLSKKWTDAVMEEFFMQGDKEKELGLPVSQFMDRTNTNVPKCQIGFIDFLVAPLFDAWNTFHSSDEKTVKIIREIAKNRAKWTGLTISQQLQQQQQQQQQQQLQQQSMQSFQGAQISAAQFVTSLPAAGSANTSSVGMGDSGRSITSRYSGSLSRVLPLSSVFDPRTSGGNISQHRAGSSSGSFPAARSASMDVTSATLLRPTTMLPSHSTSKVHTTDGGSGPQPFPVRTHEMKEGGGIIMNTAAFNFPRAT</sequence>
<dbReference type="Proteomes" id="UP001212152">
    <property type="component" value="Unassembled WGS sequence"/>
</dbReference>
<accession>A0AAD5TFF8</accession>
<organism evidence="14 15">
    <name type="scientific">Geranomyces variabilis</name>
    <dbReference type="NCBI Taxonomy" id="109894"/>
    <lineage>
        <taxon>Eukaryota</taxon>
        <taxon>Fungi</taxon>
        <taxon>Fungi incertae sedis</taxon>
        <taxon>Chytridiomycota</taxon>
        <taxon>Chytridiomycota incertae sedis</taxon>
        <taxon>Chytridiomycetes</taxon>
        <taxon>Spizellomycetales</taxon>
        <taxon>Powellomycetaceae</taxon>
        <taxon>Geranomyces</taxon>
    </lineage>
</organism>
<evidence type="ECO:0000313" key="14">
    <source>
        <dbReference type="EMBL" id="KAJ3174458.1"/>
    </source>
</evidence>
<feature type="binding site" evidence="9">
    <location>
        <position position="819"/>
    </location>
    <ligand>
        <name>Zn(2+)</name>
        <dbReference type="ChEBI" id="CHEBI:29105"/>
        <label>1</label>
    </ligand>
</feature>
<dbReference type="InterPro" id="IPR028082">
    <property type="entry name" value="Peripla_BP_I"/>
</dbReference>
<dbReference type="PROSITE" id="PS00126">
    <property type="entry name" value="PDEASE_I_1"/>
    <property type="match status" value="1"/>
</dbReference>
<feature type="binding site" evidence="9">
    <location>
        <position position="934"/>
    </location>
    <ligand>
        <name>Zn(2+)</name>
        <dbReference type="ChEBI" id="CHEBI:29105"/>
        <label>1</label>
    </ligand>
</feature>
<evidence type="ECO:0000256" key="5">
    <source>
        <dbReference type="ARBA" id="ARBA00022989"/>
    </source>
</evidence>
<dbReference type="Gene3D" id="1.10.1300.10">
    <property type="entry name" value="3'5'-cyclic nucleotide phosphodiesterase, catalytic domain"/>
    <property type="match status" value="1"/>
</dbReference>
<name>A0AAD5TFF8_9FUNG</name>
<dbReference type="InterPro" id="IPR036971">
    <property type="entry name" value="PDEase_catalytic_dom_sf"/>
</dbReference>
<keyword evidence="15" id="KW-1185">Reference proteome</keyword>
<feature type="transmembrane region" description="Helical" evidence="12">
    <location>
        <begin position="451"/>
        <end position="471"/>
    </location>
</feature>
<feature type="region of interest" description="Disordered" evidence="11">
    <location>
        <begin position="1"/>
        <end position="20"/>
    </location>
</feature>
<feature type="binding site" evidence="9">
    <location>
        <position position="783"/>
    </location>
    <ligand>
        <name>Zn(2+)</name>
        <dbReference type="ChEBI" id="CHEBI:29105"/>
        <label>1</label>
    </ligand>
</feature>
<dbReference type="EMBL" id="JADGJQ010000065">
    <property type="protein sequence ID" value="KAJ3174458.1"/>
    <property type="molecule type" value="Genomic_DNA"/>
</dbReference>
<evidence type="ECO:0000256" key="2">
    <source>
        <dbReference type="ARBA" id="ARBA00022692"/>
    </source>
</evidence>
<comment type="subcellular location">
    <subcellularLocation>
        <location evidence="1">Membrane</location>
    </subcellularLocation>
</comment>
<dbReference type="InterPro" id="IPR003607">
    <property type="entry name" value="HD/PDEase_dom"/>
</dbReference>
<evidence type="ECO:0000256" key="10">
    <source>
        <dbReference type="RuleBase" id="RU363067"/>
    </source>
</evidence>
<dbReference type="InterPro" id="IPR023088">
    <property type="entry name" value="PDEase"/>
</dbReference>
<gene>
    <name evidence="14" type="primary">PDE7A_1</name>
    <name evidence="14" type="ORF">HDU87_007150</name>
</gene>
<feature type="binding site" evidence="9">
    <location>
        <position position="820"/>
    </location>
    <ligand>
        <name>Zn(2+)</name>
        <dbReference type="ChEBI" id="CHEBI:29105"/>
        <label>2</label>
    </ligand>
</feature>
<dbReference type="InterPro" id="IPR002073">
    <property type="entry name" value="PDEase_catalytic_dom"/>
</dbReference>
<proteinExistence type="inferred from homology"/>
<feature type="active site" description="Proton donor" evidence="7">
    <location>
        <position position="779"/>
    </location>
</feature>
<comment type="caution">
    <text evidence="14">The sequence shown here is derived from an EMBL/GenBank/DDBJ whole genome shotgun (WGS) entry which is preliminary data.</text>
</comment>
<evidence type="ECO:0000256" key="6">
    <source>
        <dbReference type="ARBA" id="ARBA00023136"/>
    </source>
</evidence>
<feature type="region of interest" description="Disordered" evidence="11">
    <location>
        <begin position="1145"/>
        <end position="1171"/>
    </location>
</feature>
<feature type="compositionally biased region" description="Polar residues" evidence="11">
    <location>
        <begin position="1110"/>
        <end position="1125"/>
    </location>
</feature>
<evidence type="ECO:0000256" key="3">
    <source>
        <dbReference type="ARBA" id="ARBA00022723"/>
    </source>
</evidence>
<dbReference type="AlphaFoldDB" id="A0AAD5TFF8"/>
<feature type="region of interest" description="Disordered" evidence="11">
    <location>
        <begin position="570"/>
        <end position="627"/>
    </location>
</feature>
<dbReference type="CDD" id="cd00077">
    <property type="entry name" value="HDc"/>
    <property type="match status" value="1"/>
</dbReference>
<dbReference type="InterPro" id="IPR001828">
    <property type="entry name" value="ANF_lig-bd_rcpt"/>
</dbReference>
<dbReference type="Pfam" id="PF01094">
    <property type="entry name" value="ANF_receptor"/>
    <property type="match status" value="1"/>
</dbReference>
<dbReference type="SUPFAM" id="SSF109604">
    <property type="entry name" value="HD-domain/PDEase-like"/>
    <property type="match status" value="1"/>
</dbReference>
<dbReference type="Gene3D" id="3.40.50.2300">
    <property type="match status" value="1"/>
</dbReference>
<comment type="similarity">
    <text evidence="10">Belongs to the cyclic nucleotide phosphodiesterase family.</text>
</comment>
<evidence type="ECO:0000256" key="4">
    <source>
        <dbReference type="ARBA" id="ARBA00022801"/>
    </source>
</evidence>
<evidence type="ECO:0000256" key="8">
    <source>
        <dbReference type="PIRSR" id="PIRSR623088-2"/>
    </source>
</evidence>
<keyword evidence="3 9" id="KW-0479">Metal-binding</keyword>
<feature type="binding site" evidence="8">
    <location>
        <position position="820"/>
    </location>
    <ligand>
        <name>AMP</name>
        <dbReference type="ChEBI" id="CHEBI:456215"/>
    </ligand>
</feature>
<evidence type="ECO:0000256" key="12">
    <source>
        <dbReference type="SAM" id="Phobius"/>
    </source>
</evidence>
<dbReference type="PROSITE" id="PS51845">
    <property type="entry name" value="PDEASE_I_2"/>
    <property type="match status" value="1"/>
</dbReference>
<dbReference type="GO" id="GO:0046872">
    <property type="term" value="F:metal ion binding"/>
    <property type="evidence" value="ECO:0007669"/>
    <property type="project" value="UniProtKB-KW"/>
</dbReference>
<comment type="cofactor">
    <cofactor evidence="10">
        <name>a divalent metal cation</name>
        <dbReference type="ChEBI" id="CHEBI:60240"/>
    </cofactor>
    <text evidence="10">Binds 2 divalent metal cations per subunit. Site 1 may preferentially bind zinc ions, while site 2 has a preference for magnesium and/or manganese ions.</text>
</comment>
<evidence type="ECO:0000259" key="13">
    <source>
        <dbReference type="PROSITE" id="PS51845"/>
    </source>
</evidence>
<feature type="region of interest" description="Disordered" evidence="11">
    <location>
        <begin position="653"/>
        <end position="677"/>
    </location>
</feature>
<reference evidence="14" key="1">
    <citation type="submission" date="2020-05" db="EMBL/GenBank/DDBJ databases">
        <title>Phylogenomic resolution of chytrid fungi.</title>
        <authorList>
            <person name="Stajich J.E."/>
            <person name="Amses K."/>
            <person name="Simmons R."/>
            <person name="Seto K."/>
            <person name="Myers J."/>
            <person name="Bonds A."/>
            <person name="Quandt C.A."/>
            <person name="Barry K."/>
            <person name="Liu P."/>
            <person name="Grigoriev I."/>
            <person name="Longcore J.E."/>
            <person name="James T.Y."/>
        </authorList>
    </citation>
    <scope>NUCLEOTIDE SEQUENCE</scope>
    <source>
        <strain evidence="14">JEL0379</strain>
    </source>
</reference>
<evidence type="ECO:0000313" key="15">
    <source>
        <dbReference type="Proteomes" id="UP001212152"/>
    </source>
</evidence>
<dbReference type="SUPFAM" id="SSF53822">
    <property type="entry name" value="Periplasmic binding protein-like I"/>
    <property type="match status" value="1"/>
</dbReference>
<feature type="compositionally biased region" description="Polar residues" evidence="11">
    <location>
        <begin position="1147"/>
        <end position="1156"/>
    </location>
</feature>
<dbReference type="Pfam" id="PF00233">
    <property type="entry name" value="PDEase_I"/>
    <property type="match status" value="1"/>
</dbReference>
<keyword evidence="6 12" id="KW-0472">Membrane</keyword>
<feature type="binding site" evidence="8">
    <location>
        <position position="985"/>
    </location>
    <ligand>
        <name>AMP</name>
        <dbReference type="ChEBI" id="CHEBI:456215"/>
    </ligand>
</feature>